<reference evidence="1 2" key="1">
    <citation type="submission" date="2024-08" db="EMBL/GenBank/DDBJ databases">
        <title>Two novel Cytobacillus novel species.</title>
        <authorList>
            <person name="Liu G."/>
        </authorList>
    </citation>
    <scope>NUCLEOTIDE SEQUENCE [LARGE SCALE GENOMIC DNA]</scope>
    <source>
        <strain evidence="1 2">FJAT-53684</strain>
    </source>
</reference>
<sequence length="113" mass="12588">MPETLQGSPPAIIPAPRLPSNLQSGNLFSNHWRPFERLIEGCKAKLAIIQMLETLQGKPPCNHSSTRNFLPRAVGRSFLNHCQLLFKGGFTEEQRGKNLLTQVLIIVAMKIAL</sequence>
<proteinExistence type="predicted"/>
<comment type="caution">
    <text evidence="1">The sequence shown here is derived from an EMBL/GenBank/DDBJ whole genome shotgun (WGS) entry which is preliminary data.</text>
</comment>
<dbReference type="RefSeq" id="WP_389222757.1">
    <property type="nucleotide sequence ID" value="NZ_JBIACJ010000014.1"/>
</dbReference>
<organism evidence="1 2">
    <name type="scientific">Cytobacillus mangrovibacter</name>
    <dbReference type="NCBI Taxonomy" id="3299024"/>
    <lineage>
        <taxon>Bacteria</taxon>
        <taxon>Bacillati</taxon>
        <taxon>Bacillota</taxon>
        <taxon>Bacilli</taxon>
        <taxon>Bacillales</taxon>
        <taxon>Bacillaceae</taxon>
        <taxon>Cytobacillus</taxon>
    </lineage>
</organism>
<dbReference type="Proteomes" id="UP001601058">
    <property type="component" value="Unassembled WGS sequence"/>
</dbReference>
<evidence type="ECO:0000313" key="2">
    <source>
        <dbReference type="Proteomes" id="UP001601058"/>
    </source>
</evidence>
<keyword evidence="2" id="KW-1185">Reference proteome</keyword>
<protein>
    <submittedName>
        <fullName evidence="1">Uncharacterized protein</fullName>
    </submittedName>
</protein>
<evidence type="ECO:0000313" key="1">
    <source>
        <dbReference type="EMBL" id="MFE8698402.1"/>
    </source>
</evidence>
<name>A0ABW6K6Q6_9BACI</name>
<gene>
    <name evidence="1" type="ORF">ACFYKT_19020</name>
</gene>
<accession>A0ABW6K6Q6</accession>
<dbReference type="EMBL" id="JBIACJ010000014">
    <property type="protein sequence ID" value="MFE8698402.1"/>
    <property type="molecule type" value="Genomic_DNA"/>
</dbReference>